<evidence type="ECO:0000256" key="1">
    <source>
        <dbReference type="ARBA" id="ARBA00023015"/>
    </source>
</evidence>
<dbReference type="Pfam" id="PF00392">
    <property type="entry name" value="GntR"/>
    <property type="match status" value="1"/>
</dbReference>
<gene>
    <name evidence="5" type="ORF">FYJ26_05140</name>
</gene>
<dbReference type="PANTHER" id="PTHR38445:SF9">
    <property type="entry name" value="HTH-TYPE TRANSCRIPTIONAL REPRESSOR YTRA"/>
    <property type="match status" value="1"/>
</dbReference>
<dbReference type="CDD" id="cd07377">
    <property type="entry name" value="WHTH_GntR"/>
    <property type="match status" value="1"/>
</dbReference>
<sequence>MFDLNLSAEIPLNEQIVEKTKLMIAKGILANGDSMPSVRDLSKSLLINQSTVQKAYNKLKEEGILVSKPGLGTFVSIDEEKFDYERENIIKDLYQIFLKCKLYNINFDKIKEIYEKTREDI</sequence>
<feature type="domain" description="HTH gntR-type" evidence="4">
    <location>
        <begin position="10"/>
        <end position="78"/>
    </location>
</feature>
<name>A0A6N7VSI2_9FIRM</name>
<evidence type="ECO:0000259" key="4">
    <source>
        <dbReference type="PROSITE" id="PS50949"/>
    </source>
</evidence>
<keyword evidence="6" id="KW-1185">Reference proteome</keyword>
<dbReference type="SUPFAM" id="SSF46785">
    <property type="entry name" value="Winged helix' DNA-binding domain"/>
    <property type="match status" value="1"/>
</dbReference>
<dbReference type="GO" id="GO:0003677">
    <property type="term" value="F:DNA binding"/>
    <property type="evidence" value="ECO:0007669"/>
    <property type="project" value="UniProtKB-KW"/>
</dbReference>
<dbReference type="EMBL" id="VULQ01000005">
    <property type="protein sequence ID" value="MSS77802.1"/>
    <property type="molecule type" value="Genomic_DNA"/>
</dbReference>
<keyword evidence="2" id="KW-0238">DNA-binding</keyword>
<dbReference type="PROSITE" id="PS50949">
    <property type="entry name" value="HTH_GNTR"/>
    <property type="match status" value="1"/>
</dbReference>
<accession>A0A6N7VSI2</accession>
<keyword evidence="1" id="KW-0805">Transcription regulation</keyword>
<dbReference type="RefSeq" id="WP_154540311.1">
    <property type="nucleotide sequence ID" value="NZ_JAXDSU010000072.1"/>
</dbReference>
<reference evidence="5 6" key="1">
    <citation type="submission" date="2019-08" db="EMBL/GenBank/DDBJ databases">
        <title>In-depth cultivation of the pig gut microbiome towards novel bacterial diversity and tailored functional studies.</title>
        <authorList>
            <person name="Wylensek D."/>
            <person name="Hitch T.C.A."/>
            <person name="Clavel T."/>
        </authorList>
    </citation>
    <scope>NUCLEOTIDE SEQUENCE [LARGE SCALE GENOMIC DNA]</scope>
    <source>
        <strain evidence="5 6">WCA-380-WT-2B</strain>
    </source>
</reference>
<dbReference type="PANTHER" id="PTHR38445">
    <property type="entry name" value="HTH-TYPE TRANSCRIPTIONAL REPRESSOR YTRA"/>
    <property type="match status" value="1"/>
</dbReference>
<evidence type="ECO:0000256" key="2">
    <source>
        <dbReference type="ARBA" id="ARBA00023125"/>
    </source>
</evidence>
<dbReference type="InterPro" id="IPR000524">
    <property type="entry name" value="Tscrpt_reg_HTH_GntR"/>
</dbReference>
<dbReference type="Gene3D" id="1.10.10.10">
    <property type="entry name" value="Winged helix-like DNA-binding domain superfamily/Winged helix DNA-binding domain"/>
    <property type="match status" value="1"/>
</dbReference>
<evidence type="ECO:0000313" key="6">
    <source>
        <dbReference type="Proteomes" id="UP000441925"/>
    </source>
</evidence>
<dbReference type="SMART" id="SM00345">
    <property type="entry name" value="HTH_GNTR"/>
    <property type="match status" value="1"/>
</dbReference>
<evidence type="ECO:0000256" key="3">
    <source>
        <dbReference type="ARBA" id="ARBA00023163"/>
    </source>
</evidence>
<dbReference type="InterPro" id="IPR036388">
    <property type="entry name" value="WH-like_DNA-bd_sf"/>
</dbReference>
<dbReference type="AlphaFoldDB" id="A0A6N7VSI2"/>
<protein>
    <submittedName>
        <fullName evidence="5">GntR family transcriptional regulator</fullName>
    </submittedName>
</protein>
<proteinExistence type="predicted"/>
<keyword evidence="3" id="KW-0804">Transcription</keyword>
<dbReference type="GO" id="GO:0003700">
    <property type="term" value="F:DNA-binding transcription factor activity"/>
    <property type="evidence" value="ECO:0007669"/>
    <property type="project" value="InterPro"/>
</dbReference>
<dbReference type="InterPro" id="IPR036390">
    <property type="entry name" value="WH_DNA-bd_sf"/>
</dbReference>
<comment type="caution">
    <text evidence="5">The sequence shown here is derived from an EMBL/GenBank/DDBJ whole genome shotgun (WGS) entry which is preliminary data.</text>
</comment>
<organism evidence="5 6">
    <name type="scientific">Anaerococcus porci</name>
    <dbReference type="NCBI Taxonomy" id="2652269"/>
    <lineage>
        <taxon>Bacteria</taxon>
        <taxon>Bacillati</taxon>
        <taxon>Bacillota</taxon>
        <taxon>Tissierellia</taxon>
        <taxon>Tissierellales</taxon>
        <taxon>Peptoniphilaceae</taxon>
        <taxon>Anaerococcus</taxon>
    </lineage>
</organism>
<evidence type="ECO:0000313" key="5">
    <source>
        <dbReference type="EMBL" id="MSS77802.1"/>
    </source>
</evidence>
<dbReference type="Proteomes" id="UP000441925">
    <property type="component" value="Unassembled WGS sequence"/>
</dbReference>